<feature type="transmembrane region" description="Helical" evidence="9">
    <location>
        <begin position="63"/>
        <end position="83"/>
    </location>
</feature>
<feature type="transmembrane region" description="Helical" evidence="9">
    <location>
        <begin position="95"/>
        <end position="118"/>
    </location>
</feature>
<dbReference type="PANTHER" id="PTHR11795">
    <property type="entry name" value="BRANCHED-CHAIN AMINO ACID TRANSPORT SYSTEM PERMEASE PROTEIN LIVH"/>
    <property type="match status" value="1"/>
</dbReference>
<dbReference type="AlphaFoldDB" id="A0A6N9T3U3"/>
<keyword evidence="6 9" id="KW-1133">Transmembrane helix</keyword>
<reference evidence="10 11" key="1">
    <citation type="submission" date="2020-01" db="EMBL/GenBank/DDBJ databases">
        <title>Jiella pacifica sp. nov.</title>
        <authorList>
            <person name="Xue Z."/>
            <person name="Zhu S."/>
            <person name="Chen J."/>
            <person name="Yang J."/>
        </authorList>
    </citation>
    <scope>NUCLEOTIDE SEQUENCE [LARGE SCALE GENOMIC DNA]</scope>
    <source>
        <strain evidence="10 11">40Bstr34</strain>
    </source>
</reference>
<dbReference type="GO" id="GO:0006865">
    <property type="term" value="P:amino acid transport"/>
    <property type="evidence" value="ECO:0007669"/>
    <property type="project" value="UniProtKB-KW"/>
</dbReference>
<dbReference type="Proteomes" id="UP000469011">
    <property type="component" value="Unassembled WGS sequence"/>
</dbReference>
<dbReference type="CDD" id="cd06582">
    <property type="entry name" value="TM_PBP1_LivH_like"/>
    <property type="match status" value="1"/>
</dbReference>
<keyword evidence="2" id="KW-0813">Transport</keyword>
<feature type="transmembrane region" description="Helical" evidence="9">
    <location>
        <begin position="228"/>
        <end position="253"/>
    </location>
</feature>
<evidence type="ECO:0000256" key="3">
    <source>
        <dbReference type="ARBA" id="ARBA00022475"/>
    </source>
</evidence>
<sequence length="291" mass="30432">MSGTHLIETVINGLISGSIYALIGSGLALIYGTTRVLNFAHGELLMLAGYFILLFAVTLGWPLILAAAATIVLIMVLGALLQRVTIAPLMKREDWAFSVIAATIGLSIFLQSGAQLIWGEQYQGVPYFFHGVAVIGEVRMPWQRIAILVVALLVMGICGLILYRTKLGRIVRATAQDAEAALAVGIPAGRVHTIVFAISAGLAGTGAILLSPLITVNPWMGVSYLLKGFAVVILGGLGSFGGAVAAGFLLGLIESVSVAFVPSEWSNVIAFAFLIAVITARPEGLFAGRGA</sequence>
<evidence type="ECO:0000256" key="9">
    <source>
        <dbReference type="SAM" id="Phobius"/>
    </source>
</evidence>
<name>A0A6N9T3U3_9HYPH</name>
<evidence type="ECO:0000313" key="10">
    <source>
        <dbReference type="EMBL" id="NDW03648.1"/>
    </source>
</evidence>
<feature type="transmembrane region" description="Helical" evidence="9">
    <location>
        <begin position="6"/>
        <end position="29"/>
    </location>
</feature>
<keyword evidence="11" id="KW-1185">Reference proteome</keyword>
<comment type="similarity">
    <text evidence="8">Belongs to the binding-protein-dependent transport system permease family. LivHM subfamily.</text>
</comment>
<comment type="subcellular location">
    <subcellularLocation>
        <location evidence="1">Cell membrane</location>
        <topology evidence="1">Multi-pass membrane protein</topology>
    </subcellularLocation>
</comment>
<evidence type="ECO:0000256" key="8">
    <source>
        <dbReference type="ARBA" id="ARBA00037998"/>
    </source>
</evidence>
<feature type="transmembrane region" description="Helical" evidence="9">
    <location>
        <begin position="265"/>
        <end position="282"/>
    </location>
</feature>
<feature type="transmembrane region" description="Helical" evidence="9">
    <location>
        <begin position="145"/>
        <end position="163"/>
    </location>
</feature>
<evidence type="ECO:0000256" key="2">
    <source>
        <dbReference type="ARBA" id="ARBA00022448"/>
    </source>
</evidence>
<evidence type="ECO:0000313" key="11">
    <source>
        <dbReference type="Proteomes" id="UP000469011"/>
    </source>
</evidence>
<evidence type="ECO:0000256" key="5">
    <source>
        <dbReference type="ARBA" id="ARBA00022970"/>
    </source>
</evidence>
<feature type="transmembrane region" description="Helical" evidence="9">
    <location>
        <begin position="194"/>
        <end position="216"/>
    </location>
</feature>
<keyword evidence="3" id="KW-1003">Cell membrane</keyword>
<feature type="transmembrane region" description="Helical" evidence="9">
    <location>
        <begin position="36"/>
        <end position="57"/>
    </location>
</feature>
<keyword evidence="4 9" id="KW-0812">Transmembrane</keyword>
<keyword evidence="7 9" id="KW-0472">Membrane</keyword>
<dbReference type="PANTHER" id="PTHR11795:SF445">
    <property type="entry name" value="AMINO ACID ABC TRANSPORTER PERMEASE PROTEIN"/>
    <property type="match status" value="1"/>
</dbReference>
<evidence type="ECO:0000256" key="4">
    <source>
        <dbReference type="ARBA" id="ARBA00022692"/>
    </source>
</evidence>
<dbReference type="RefSeq" id="WP_163461255.1">
    <property type="nucleotide sequence ID" value="NZ_JAAAMG010000002.1"/>
</dbReference>
<dbReference type="EMBL" id="JAAAMG010000002">
    <property type="protein sequence ID" value="NDW03648.1"/>
    <property type="molecule type" value="Genomic_DNA"/>
</dbReference>
<gene>
    <name evidence="10" type="ORF">GTK09_04340</name>
</gene>
<protein>
    <submittedName>
        <fullName evidence="10">Branched-chain amino acid ABC transporter permease</fullName>
    </submittedName>
</protein>
<accession>A0A6N9T3U3</accession>
<keyword evidence="5" id="KW-0029">Amino-acid transport</keyword>
<evidence type="ECO:0000256" key="6">
    <source>
        <dbReference type="ARBA" id="ARBA00022989"/>
    </source>
</evidence>
<comment type="caution">
    <text evidence="10">The sequence shown here is derived from an EMBL/GenBank/DDBJ whole genome shotgun (WGS) entry which is preliminary data.</text>
</comment>
<dbReference type="Pfam" id="PF02653">
    <property type="entry name" value="BPD_transp_2"/>
    <property type="match status" value="1"/>
</dbReference>
<evidence type="ECO:0000256" key="1">
    <source>
        <dbReference type="ARBA" id="ARBA00004651"/>
    </source>
</evidence>
<organism evidence="10 11">
    <name type="scientific">Jiella pacifica</name>
    <dbReference type="NCBI Taxonomy" id="2696469"/>
    <lineage>
        <taxon>Bacteria</taxon>
        <taxon>Pseudomonadati</taxon>
        <taxon>Pseudomonadota</taxon>
        <taxon>Alphaproteobacteria</taxon>
        <taxon>Hyphomicrobiales</taxon>
        <taxon>Aurantimonadaceae</taxon>
        <taxon>Jiella</taxon>
    </lineage>
</organism>
<proteinExistence type="inferred from homology"/>
<evidence type="ECO:0000256" key="7">
    <source>
        <dbReference type="ARBA" id="ARBA00023136"/>
    </source>
</evidence>
<dbReference type="InterPro" id="IPR001851">
    <property type="entry name" value="ABC_transp_permease"/>
</dbReference>
<dbReference type="GO" id="GO:0005886">
    <property type="term" value="C:plasma membrane"/>
    <property type="evidence" value="ECO:0007669"/>
    <property type="project" value="UniProtKB-SubCell"/>
</dbReference>
<dbReference type="InterPro" id="IPR052157">
    <property type="entry name" value="BCAA_transport_permease"/>
</dbReference>
<dbReference type="GO" id="GO:0022857">
    <property type="term" value="F:transmembrane transporter activity"/>
    <property type="evidence" value="ECO:0007669"/>
    <property type="project" value="InterPro"/>
</dbReference>